<dbReference type="Gene3D" id="1.10.10.10">
    <property type="entry name" value="Winged helix-like DNA-binding domain superfamily/Winged helix DNA-binding domain"/>
    <property type="match status" value="1"/>
</dbReference>
<dbReference type="InterPro" id="IPR036388">
    <property type="entry name" value="WH-like_DNA-bd_sf"/>
</dbReference>
<dbReference type="Pfam" id="PF25889">
    <property type="entry name" value="WHD_Fungal_DR"/>
    <property type="match status" value="1"/>
</dbReference>
<dbReference type="PROSITE" id="PS50132">
    <property type="entry name" value="RGS"/>
    <property type="match status" value="1"/>
</dbReference>
<evidence type="ECO:0000259" key="3">
    <source>
        <dbReference type="PROSITE" id="PS50186"/>
    </source>
</evidence>
<accession>A0A9P0QQ24</accession>
<dbReference type="InterPro" id="IPR000591">
    <property type="entry name" value="DEP_dom"/>
</dbReference>
<dbReference type="SUPFAM" id="SSF48097">
    <property type="entry name" value="Regulator of G-protein signaling, RGS"/>
    <property type="match status" value="1"/>
</dbReference>
<reference evidence="4" key="1">
    <citation type="submission" date="2022-03" db="EMBL/GenBank/DDBJ databases">
        <authorList>
            <person name="Legras J.-L."/>
            <person name="Devillers H."/>
            <person name="Grondin C."/>
        </authorList>
    </citation>
    <scope>NUCLEOTIDE SEQUENCE</scope>
    <source>
        <strain evidence="4">CLIB 1423</strain>
    </source>
</reference>
<dbReference type="InterPro" id="IPR036390">
    <property type="entry name" value="WH_DNA-bd_sf"/>
</dbReference>
<dbReference type="InterPro" id="IPR044926">
    <property type="entry name" value="RGS_subdomain_2"/>
</dbReference>
<dbReference type="SMART" id="SM00315">
    <property type="entry name" value="RGS"/>
    <property type="match status" value="1"/>
</dbReference>
<dbReference type="Pfam" id="PF00610">
    <property type="entry name" value="DEP"/>
    <property type="match status" value="1"/>
</dbReference>
<comment type="caution">
    <text evidence="4">The sequence shown here is derived from an EMBL/GenBank/DDBJ whole genome shotgun (WGS) entry which is preliminary data.</text>
</comment>
<dbReference type="SUPFAM" id="SSF46785">
    <property type="entry name" value="Winged helix' DNA-binding domain"/>
    <property type="match status" value="1"/>
</dbReference>
<dbReference type="Gene3D" id="1.10.167.10">
    <property type="entry name" value="Regulator of G-protein Signalling 4, domain 2"/>
    <property type="match status" value="1"/>
</dbReference>
<protein>
    <submittedName>
        <fullName evidence="4">Protein Sst2p</fullName>
    </submittedName>
</protein>
<sequence>MARAGPTTLHENSMTKLSTTPDGKIFDSELTNIFSIMIICLNLKERETQRGTFSFTKTYPYSFQVANALSVLKVLKFTVEQSKTVTSMEYSINPELGFALLKKFYSGHFLHAPADRTRSEPNHSVALQPTPKGTCILQNFAERVGMDVKNYPPILFSNFNSMYLLKFDRDPTSDKILYSKYLINFIFITMMGDSPRVWSPSAKAESIPPIKRKLKLGMWQDGESSDEDSNLNSISSTNSNIYITNLKNHYKISDSNQEIGLPDFRNASTSSIPTTTIIDSESVAKFPFHHKYFTNPESDSHVQYYISSSGVRVFENKQYYFEKGGGHVNIPYSFTGKAILQWLCDCTEIYNPNQGIGIANLLLKLQLVEPIISKGSKSNCDSFVPARNAYYKLSKLGETICHWNKPEDDKRRPKEYEINSEFNGIGTGNLGDSQASKVSVNLATTLKDPGLRLLFKEHLESEFCVENLQVYQLLKEFHSQVKTCRIIYLKSKESDNSSILSMLNKKLNDLETMACQVYVNFLAEDAPHVINIDFELRKQAIEVMDKIEDTEDDETAIERRFHTLEKKSKVFFGVSKSIYALLEDDSLPKFLESKIFNDAMATLDALSI</sequence>
<dbReference type="GO" id="GO:0009968">
    <property type="term" value="P:negative regulation of signal transduction"/>
    <property type="evidence" value="ECO:0007669"/>
    <property type="project" value="UniProtKB-KW"/>
</dbReference>
<dbReference type="GO" id="GO:0035556">
    <property type="term" value="P:intracellular signal transduction"/>
    <property type="evidence" value="ECO:0007669"/>
    <property type="project" value="InterPro"/>
</dbReference>
<dbReference type="Proteomes" id="UP000837801">
    <property type="component" value="Unassembled WGS sequence"/>
</dbReference>
<evidence type="ECO:0000256" key="1">
    <source>
        <dbReference type="ARBA" id="ARBA00022700"/>
    </source>
</evidence>
<dbReference type="PROSITE" id="PS50186">
    <property type="entry name" value="DEP"/>
    <property type="match status" value="1"/>
</dbReference>
<dbReference type="InterPro" id="IPR016137">
    <property type="entry name" value="RGS"/>
</dbReference>
<dbReference type="AlphaFoldDB" id="A0A9P0QQ24"/>
<feature type="domain" description="RGS" evidence="2">
    <location>
        <begin position="441"/>
        <end position="600"/>
    </location>
</feature>
<dbReference type="InterPro" id="IPR058855">
    <property type="entry name" value="RGS1/SST2-like_Fungal-DR"/>
</dbReference>
<dbReference type="EMBL" id="CAKXYY010000010">
    <property type="protein sequence ID" value="CAH2353405.1"/>
    <property type="molecule type" value="Genomic_DNA"/>
</dbReference>
<dbReference type="PANTHER" id="PTHR10845">
    <property type="entry name" value="REGULATOR OF G PROTEIN SIGNALING"/>
    <property type="match status" value="1"/>
</dbReference>
<evidence type="ECO:0000313" key="5">
    <source>
        <dbReference type="Proteomes" id="UP000837801"/>
    </source>
</evidence>
<gene>
    <name evidence="4" type="ORF">CLIB1423_10S04280</name>
</gene>
<organism evidence="4 5">
    <name type="scientific">[Candida] railenensis</name>
    <dbReference type="NCBI Taxonomy" id="45579"/>
    <lineage>
        <taxon>Eukaryota</taxon>
        <taxon>Fungi</taxon>
        <taxon>Dikarya</taxon>
        <taxon>Ascomycota</taxon>
        <taxon>Saccharomycotina</taxon>
        <taxon>Pichiomycetes</taxon>
        <taxon>Debaryomycetaceae</taxon>
        <taxon>Kurtzmaniella</taxon>
    </lineage>
</organism>
<proteinExistence type="predicted"/>
<keyword evidence="1" id="KW-0734">Signal transduction inhibitor</keyword>
<dbReference type="CDD" id="cd04450">
    <property type="entry name" value="DEP_RGS7-like"/>
    <property type="match status" value="1"/>
</dbReference>
<dbReference type="OrthoDB" id="196547at2759"/>
<feature type="domain" description="DEP" evidence="3">
    <location>
        <begin position="307"/>
        <end position="395"/>
    </location>
</feature>
<dbReference type="Pfam" id="PF00615">
    <property type="entry name" value="RGS"/>
    <property type="match status" value="1"/>
</dbReference>
<dbReference type="PANTHER" id="PTHR10845:SF192">
    <property type="entry name" value="DOUBLE HIT, ISOFORM B"/>
    <property type="match status" value="1"/>
</dbReference>
<keyword evidence="5" id="KW-1185">Reference proteome</keyword>
<evidence type="ECO:0000259" key="2">
    <source>
        <dbReference type="PROSITE" id="PS50132"/>
    </source>
</evidence>
<dbReference type="InterPro" id="IPR036305">
    <property type="entry name" value="RGS_sf"/>
</dbReference>
<evidence type="ECO:0000313" key="4">
    <source>
        <dbReference type="EMBL" id="CAH2353405.1"/>
    </source>
</evidence>
<name>A0A9P0QQ24_9ASCO</name>